<feature type="domain" description="Nephrocystin 3-like N-terminal" evidence="3">
    <location>
        <begin position="193"/>
        <end position="355"/>
    </location>
</feature>
<dbReference type="EMBL" id="ML996110">
    <property type="protein sequence ID" value="KAF2738331.1"/>
    <property type="molecule type" value="Genomic_DNA"/>
</dbReference>
<evidence type="ECO:0000259" key="2">
    <source>
        <dbReference type="Pfam" id="PF17111"/>
    </source>
</evidence>
<evidence type="ECO:0000313" key="4">
    <source>
        <dbReference type="EMBL" id="KAF2738331.1"/>
    </source>
</evidence>
<evidence type="ECO:0000259" key="3">
    <source>
        <dbReference type="Pfam" id="PF24883"/>
    </source>
</evidence>
<dbReference type="PANTHER" id="PTHR10039:SF16">
    <property type="entry name" value="GPI INOSITOL-DEACYLASE"/>
    <property type="match status" value="1"/>
</dbReference>
<dbReference type="Pfam" id="PF17111">
    <property type="entry name" value="PigL_N"/>
    <property type="match status" value="1"/>
</dbReference>
<reference evidence="4" key="1">
    <citation type="journal article" date="2020" name="Stud. Mycol.">
        <title>101 Dothideomycetes genomes: a test case for predicting lifestyles and emergence of pathogens.</title>
        <authorList>
            <person name="Haridas S."/>
            <person name="Albert R."/>
            <person name="Binder M."/>
            <person name="Bloem J."/>
            <person name="Labutti K."/>
            <person name="Salamov A."/>
            <person name="Andreopoulos B."/>
            <person name="Baker S."/>
            <person name="Barry K."/>
            <person name="Bills G."/>
            <person name="Bluhm B."/>
            <person name="Cannon C."/>
            <person name="Castanera R."/>
            <person name="Culley D."/>
            <person name="Daum C."/>
            <person name="Ezra D."/>
            <person name="Gonzalez J."/>
            <person name="Henrissat B."/>
            <person name="Kuo A."/>
            <person name="Liang C."/>
            <person name="Lipzen A."/>
            <person name="Lutzoni F."/>
            <person name="Magnuson J."/>
            <person name="Mondo S."/>
            <person name="Nolan M."/>
            <person name="Ohm R."/>
            <person name="Pangilinan J."/>
            <person name="Park H.-J."/>
            <person name="Ramirez L."/>
            <person name="Alfaro M."/>
            <person name="Sun H."/>
            <person name="Tritt A."/>
            <person name="Yoshinaga Y."/>
            <person name="Zwiers L.-H."/>
            <person name="Turgeon B."/>
            <person name="Goodwin S."/>
            <person name="Spatafora J."/>
            <person name="Crous P."/>
            <person name="Grigoriev I."/>
        </authorList>
    </citation>
    <scope>NUCLEOTIDE SEQUENCE</scope>
    <source>
        <strain evidence="4">CBS 125425</strain>
    </source>
</reference>
<dbReference type="Pfam" id="PF24883">
    <property type="entry name" value="NPHP3_N"/>
    <property type="match status" value="1"/>
</dbReference>
<keyword evidence="1" id="KW-0677">Repeat</keyword>
<dbReference type="OrthoDB" id="1577640at2759"/>
<evidence type="ECO:0000256" key="1">
    <source>
        <dbReference type="ARBA" id="ARBA00022737"/>
    </source>
</evidence>
<dbReference type="Gene3D" id="3.40.50.300">
    <property type="entry name" value="P-loop containing nucleotide triphosphate hydrolases"/>
    <property type="match status" value="1"/>
</dbReference>
<dbReference type="AlphaFoldDB" id="A0A9P4V6B2"/>
<proteinExistence type="predicted"/>
<organism evidence="4 5">
    <name type="scientific">Polyplosphaeria fusca</name>
    <dbReference type="NCBI Taxonomy" id="682080"/>
    <lineage>
        <taxon>Eukaryota</taxon>
        <taxon>Fungi</taxon>
        <taxon>Dikarya</taxon>
        <taxon>Ascomycota</taxon>
        <taxon>Pezizomycotina</taxon>
        <taxon>Dothideomycetes</taxon>
        <taxon>Pleosporomycetidae</taxon>
        <taxon>Pleosporales</taxon>
        <taxon>Tetraplosphaeriaceae</taxon>
        <taxon>Polyplosphaeria</taxon>
    </lineage>
</organism>
<dbReference type="InterPro" id="IPR027417">
    <property type="entry name" value="P-loop_NTPase"/>
</dbReference>
<dbReference type="PANTHER" id="PTHR10039">
    <property type="entry name" value="AMELOGENIN"/>
    <property type="match status" value="1"/>
</dbReference>
<name>A0A9P4V6B2_9PLEO</name>
<dbReference type="InterPro" id="IPR031348">
    <property type="entry name" value="PigL_N"/>
</dbReference>
<feature type="domain" description="Azaphilone pigments biosynthesis cluster protein L N-terminal" evidence="2">
    <location>
        <begin position="1"/>
        <end position="137"/>
    </location>
</feature>
<evidence type="ECO:0000313" key="5">
    <source>
        <dbReference type="Proteomes" id="UP000799444"/>
    </source>
</evidence>
<comment type="caution">
    <text evidence="4">The sequence shown here is derived from an EMBL/GenBank/DDBJ whole genome shotgun (WGS) entry which is preliminary data.</text>
</comment>
<gene>
    <name evidence="4" type="ORF">EJ04DRAFT_588089</name>
</gene>
<dbReference type="InterPro" id="IPR056884">
    <property type="entry name" value="NPHP3-like_N"/>
</dbReference>
<keyword evidence="5" id="KW-1185">Reference proteome</keyword>
<protein>
    <recommendedName>
        <fullName evidence="6">NACHT domain-containing protein</fullName>
    </recommendedName>
</protein>
<dbReference type="SUPFAM" id="SSF52540">
    <property type="entry name" value="P-loop containing nucleoside triphosphate hydrolases"/>
    <property type="match status" value="1"/>
</dbReference>
<sequence>MDALSVTASIITVVQLAKSVTVLCFDAASKLKSVRKDIHHIVEEIISLRTVLEGLNRLVSNDSNPLSANRANFETVASAIAPLARCRIELQGIESELGKLIKSKSGPTSWIFKEKDIMARLDRISAVKHTLQLALVVDQTSAILETRVQSMSLKSSIDETNAESKRRAIIEWLSPSFHSNKLNDTQKIRTPTTGNWFLHSDLFKDWRQSPGSIMRLTGIPGSGKTVLCSSIIEELTEWRAERKDIIICHYFFDFAAQESQTVGAFVRSLLALIVVQGLVIPGAISNMYQRHHDGFQPPNDHNLLKMLHSLLKEVSETYVVVDALDECKELTHLLEAFDEIGAWHLPNVHILATCREDREIEETFTGLHSTHVSLDEAVLEDVHLYVNAALKKDRRLKRWPTKVQADISAALMRQAGCMFRLAKCQVDIIKTCFTLSELQKAMSSLPNTLDETYARILNNIEPALANDAFRILS</sequence>
<accession>A0A9P4V6B2</accession>
<dbReference type="Proteomes" id="UP000799444">
    <property type="component" value="Unassembled WGS sequence"/>
</dbReference>
<evidence type="ECO:0008006" key="6">
    <source>
        <dbReference type="Google" id="ProtNLM"/>
    </source>
</evidence>